<keyword evidence="3" id="KW-0812">Transmembrane</keyword>
<feature type="transmembrane region" description="Helical" evidence="3">
    <location>
        <begin position="12"/>
        <end position="31"/>
    </location>
</feature>
<evidence type="ECO:0000259" key="4">
    <source>
        <dbReference type="SMART" id="SM00563"/>
    </source>
</evidence>
<proteinExistence type="predicted"/>
<dbReference type="SMART" id="SM00563">
    <property type="entry name" value="PlsC"/>
    <property type="match status" value="1"/>
</dbReference>
<keyword evidence="7" id="KW-1185">Reference proteome</keyword>
<evidence type="ECO:0000313" key="8">
    <source>
        <dbReference type="Proteomes" id="UP000238296"/>
    </source>
</evidence>
<dbReference type="EC" id="2.3.1.51" evidence="6"/>
<dbReference type="EMBL" id="MLQM01000017">
    <property type="protein sequence ID" value="OHV05438.1"/>
    <property type="molecule type" value="Genomic_DNA"/>
</dbReference>
<dbReference type="PANTHER" id="PTHR10434">
    <property type="entry name" value="1-ACYL-SN-GLYCEROL-3-PHOSPHATE ACYLTRANSFERASE"/>
    <property type="match status" value="1"/>
</dbReference>
<dbReference type="Proteomes" id="UP000179734">
    <property type="component" value="Unassembled WGS sequence"/>
</dbReference>
<dbReference type="PANTHER" id="PTHR10434:SF66">
    <property type="entry name" value="PHOSPHOLIPID_GLYCEROL ACYLTRANSFERASE DOMAIN-CONTAINING PROTEIN"/>
    <property type="match status" value="1"/>
</dbReference>
<dbReference type="GO" id="GO:0003841">
    <property type="term" value="F:1-acylglycerol-3-phosphate O-acyltransferase activity"/>
    <property type="evidence" value="ECO:0007669"/>
    <property type="project" value="UniProtKB-EC"/>
</dbReference>
<dbReference type="InterPro" id="IPR002123">
    <property type="entry name" value="Plipid/glycerol_acylTrfase"/>
</dbReference>
<keyword evidence="2 6" id="KW-0012">Acyltransferase</keyword>
<dbReference type="AlphaFoldDB" id="A0A1S1NPW5"/>
<reference evidence="6" key="3">
    <citation type="submission" date="2018-01" db="EMBL/GenBank/DDBJ databases">
        <authorList>
            <person name="Gaut B.S."/>
            <person name="Morton B.R."/>
            <person name="Clegg M.T."/>
            <person name="Duvall M.R."/>
        </authorList>
    </citation>
    <scope>NUCLEOTIDE SEQUENCE</scope>
    <source>
        <strain evidence="6">ATCC BAA-2683</strain>
    </source>
</reference>
<evidence type="ECO:0000313" key="5">
    <source>
        <dbReference type="EMBL" id="OHV05438.1"/>
    </source>
</evidence>
<evidence type="ECO:0000256" key="2">
    <source>
        <dbReference type="ARBA" id="ARBA00023315"/>
    </source>
</evidence>
<name>A0A1S1NPW5_9MYCO</name>
<gene>
    <name evidence="6" type="primary">plsC_3</name>
    <name evidence="5" type="ORF">BKN37_05685</name>
    <name evidence="6" type="ORF">C1Y40_04430</name>
</gene>
<sequence length="248" mass="26664">MGDSPLAQLRTFVGLGSLVPVAAGAVGIGLLTGDRRRGVNFFTSTWPQLMLTTGGVSIRTFGAENLRSQRPAVFIFNHRNSFDVFIAAALVRDDWTAVGKKELENDPVAGTIGRFVDAAFIDRDDPQRSVEGLRKVEALARRGISVIIAPEGTRADGSAVGAFKKGPFRIAMAAGIPIVPIVIRNAEAIGDRHSKTLRSGSVDVAVLRPIAVDGWTVAELDERIAEVRQLYVDTLQHWPGTSDGVSHR</sequence>
<dbReference type="EMBL" id="PPEA01000651">
    <property type="protein sequence ID" value="PQM45394.1"/>
    <property type="molecule type" value="Genomic_DNA"/>
</dbReference>
<evidence type="ECO:0000256" key="3">
    <source>
        <dbReference type="SAM" id="Phobius"/>
    </source>
</evidence>
<dbReference type="Pfam" id="PF01553">
    <property type="entry name" value="Acyltransferase"/>
    <property type="match status" value="1"/>
</dbReference>
<dbReference type="CDD" id="cd07989">
    <property type="entry name" value="LPLAT_AGPAT-like"/>
    <property type="match status" value="1"/>
</dbReference>
<feature type="domain" description="Phospholipid/glycerol acyltransferase" evidence="4">
    <location>
        <begin position="72"/>
        <end position="186"/>
    </location>
</feature>
<reference evidence="6 8" key="2">
    <citation type="journal article" date="2017" name="Int. J. Syst. Evol. Microbiol.">
        <title>Mycobacterium talmoniae sp. nov., a slowly growing mycobacterium isolated from human respiratory samples.</title>
        <authorList>
            <person name="Davidson R.M."/>
            <person name="DeGroote M.A."/>
            <person name="Marola J.L."/>
            <person name="Buss S."/>
            <person name="Jones V."/>
            <person name="McNeil M.R."/>
            <person name="Freifeld A.G."/>
            <person name="Elaine Epperson L."/>
            <person name="Hasan N.A."/>
            <person name="Jackson M."/>
            <person name="Iwen P.C."/>
            <person name="Salfinger M."/>
            <person name="Strong M."/>
        </authorList>
    </citation>
    <scope>NUCLEOTIDE SEQUENCE [LARGE SCALE GENOMIC DNA]</scope>
    <source>
        <strain evidence="6 8">ATCC BAA-2683</strain>
    </source>
</reference>
<keyword evidence="3" id="KW-0472">Membrane</keyword>
<comment type="caution">
    <text evidence="5">The sequence shown here is derived from an EMBL/GenBank/DDBJ whole genome shotgun (WGS) entry which is preliminary data.</text>
</comment>
<evidence type="ECO:0000256" key="1">
    <source>
        <dbReference type="ARBA" id="ARBA00022679"/>
    </source>
</evidence>
<organism evidence="5 7">
    <name type="scientific">Mycobacterium talmoniae</name>
    <dbReference type="NCBI Taxonomy" id="1858794"/>
    <lineage>
        <taxon>Bacteria</taxon>
        <taxon>Bacillati</taxon>
        <taxon>Actinomycetota</taxon>
        <taxon>Actinomycetes</taxon>
        <taxon>Mycobacteriales</taxon>
        <taxon>Mycobacteriaceae</taxon>
        <taxon>Mycobacterium</taxon>
    </lineage>
</organism>
<evidence type="ECO:0000313" key="7">
    <source>
        <dbReference type="Proteomes" id="UP000179734"/>
    </source>
</evidence>
<reference evidence="5 7" key="1">
    <citation type="submission" date="2016-10" db="EMBL/GenBank/DDBJ databases">
        <title>Genome sequence of Mycobacterium talmonii.</title>
        <authorList>
            <person name="Greninger A.L."/>
            <person name="Elliott B."/>
            <person name="Vasireddy S."/>
            <person name="Vasireddy R."/>
        </authorList>
    </citation>
    <scope>NUCLEOTIDE SEQUENCE [LARGE SCALE GENOMIC DNA]</scope>
    <source>
        <strain evidence="5">MO-5499</strain>
        <strain evidence="7">NE-TNMC-100812</strain>
    </source>
</reference>
<accession>A0A1S1NPW5</accession>
<dbReference type="Proteomes" id="UP000238296">
    <property type="component" value="Unassembled WGS sequence"/>
</dbReference>
<dbReference type="SUPFAM" id="SSF69593">
    <property type="entry name" value="Glycerol-3-phosphate (1)-acyltransferase"/>
    <property type="match status" value="1"/>
</dbReference>
<protein>
    <submittedName>
        <fullName evidence="6">1-acyl-sn-glycerol-3-phosphate acyltransferase</fullName>
        <ecNumber evidence="6">2.3.1.51</ecNumber>
    </submittedName>
</protein>
<dbReference type="GO" id="GO:0006654">
    <property type="term" value="P:phosphatidic acid biosynthetic process"/>
    <property type="evidence" value="ECO:0007669"/>
    <property type="project" value="TreeGrafter"/>
</dbReference>
<keyword evidence="3" id="KW-1133">Transmembrane helix</keyword>
<keyword evidence="1 6" id="KW-0808">Transferase</keyword>
<evidence type="ECO:0000313" key="6">
    <source>
        <dbReference type="EMBL" id="PQM45394.1"/>
    </source>
</evidence>